<feature type="transmembrane region" description="Helical" evidence="5">
    <location>
        <begin position="25"/>
        <end position="47"/>
    </location>
</feature>
<evidence type="ECO:0000256" key="2">
    <source>
        <dbReference type="ARBA" id="ARBA00022692"/>
    </source>
</evidence>
<gene>
    <name evidence="9" type="ORF">FNX44_001505</name>
    <name evidence="7" type="ORF">H3146_03735</name>
    <name evidence="8" type="ORF">H3147_07485</name>
</gene>
<evidence type="ECO:0000256" key="5">
    <source>
        <dbReference type="HAMAP-Rule" id="MF_01600"/>
    </source>
</evidence>
<keyword evidence="2 5" id="KW-0812">Transmembrane</keyword>
<name>A0A5P0YK12_9ACTN</name>
<dbReference type="OrthoDB" id="9763654at2"/>
<comment type="caution">
    <text evidence="9">The sequence shown here is derived from an EMBL/GenBank/DDBJ whole genome shotgun (WGS) entry which is preliminary data.</text>
</comment>
<evidence type="ECO:0000313" key="12">
    <source>
        <dbReference type="Proteomes" id="UP000525686"/>
    </source>
</evidence>
<dbReference type="Proteomes" id="UP000525686">
    <property type="component" value="Unassembled WGS sequence"/>
</dbReference>
<proteinExistence type="inferred from homology"/>
<feature type="compositionally biased region" description="Acidic residues" evidence="6">
    <location>
        <begin position="892"/>
        <end position="902"/>
    </location>
</feature>
<evidence type="ECO:0000256" key="1">
    <source>
        <dbReference type="ARBA" id="ARBA00022475"/>
    </source>
</evidence>
<dbReference type="InterPro" id="IPR005372">
    <property type="entry name" value="UPF0182"/>
</dbReference>
<sequence length="961" mass="107033">MPDRGSGGPSGPRIRVGQPSRRAKTLLMTAGVLAVLAMLFVMFAGFWTDWLWYRSVQYTNVFTTTLWTKIGLFAAFGLLMAVTVGFNIWLAHRLRPPLSAMSLEQQSLDRYRMSIAPFKKWVLIGVAALVGLISGASAAGQWRTWLMWVNGTPFGRTDAQFNKDISFFTFDLPFYRFLLSFGFAATVLSLIAAALVHYLYGGLRLTTPGARATSQATGHLSVLLGVFVALKAVAYWLDRYGLAVKSSEIRGTSDWTGLRYTDANAYLPAKTILFFIAAICALLFFAALWRRTWQLPVIGFGLMVLSAILIGGLYPAIVQKFQVQPNEQAKETPYIEKNMKATREAYGIDDADMSDYRGTTPDTEEENGRLRDAVDETASLRLLDPSVVPPAFRQLQQVRGYYGFPATLDVDRYKDKDGNERDTVVGLREINIEGIPERNWINDHFKYTHGFGMVAASGTDVAPDGTPVFSEKNLPPEETLAGDYQPRIYYGERTTQYSIVGGPQQELDYADDEGEKTYTYTGKSGVSISGLLNRSAYALTFGEPQFLYSTAIGEGSRILYNRTPKERVEAVAPWLTIDGDPYPAIVDGKIQWIVDAYTTSNGYPYSSRTTLGDTTQDSLTDGQRALIAQQDRVNYIRNSVKATVDAYTGDVKLYEWDTEDPVLKTWRKAFPGTVESKDKISDALMDHLRYPQDLFKVQRELLQRYHVDTASQFYSGSERWQIPDDPTHKGNPVPPYYLSMKMPDQDDQVFSLTTTFNPNQRETLGAFMAVDADARSDDYGKIRILKLPSNTTVAGPQQVQSKFNSDPTIAQQINILQRGDSEVEYGNLLTVPLEGGLLYVEPVYVRGAGTNYPRMRKVLVTYGERIAFEDTLEAALDKVFGIEGERPSPPPEDPEDPEEPGEEQPGATPPATPDEALKEAADAAKKMDDAMKKGDWEAYGKAWRELQDALKEAEEAADAGD</sequence>
<reference evidence="11 12" key="2">
    <citation type="submission" date="2020-05" db="EMBL/GenBank/DDBJ databases">
        <title>Classification of alakaliphilic streptomycetes isolated from an alkaline soil next to Lonar Crater, India and a proposal for the recognition of Streptomyces alkaliterrae sp. nov.</title>
        <authorList>
            <person name="Golinska P."/>
        </authorList>
    </citation>
    <scope>NUCLEOTIDE SEQUENCE [LARGE SCALE GENOMIC DNA]</scope>
    <source>
        <strain evidence="12">OF3</strain>
        <strain evidence="11">OF8</strain>
    </source>
</reference>
<dbReference type="GO" id="GO:0005576">
    <property type="term" value="C:extracellular region"/>
    <property type="evidence" value="ECO:0007669"/>
    <property type="project" value="TreeGrafter"/>
</dbReference>
<comment type="subcellular location">
    <subcellularLocation>
        <location evidence="5">Cell membrane</location>
        <topology evidence="5">Multi-pass membrane protein</topology>
    </subcellularLocation>
</comment>
<feature type="transmembrane region" description="Helical" evidence="5">
    <location>
        <begin position="121"/>
        <end position="142"/>
    </location>
</feature>
<feature type="transmembrane region" description="Helical" evidence="5">
    <location>
        <begin position="67"/>
        <end position="91"/>
    </location>
</feature>
<feature type="compositionally biased region" description="Basic and acidic residues" evidence="6">
    <location>
        <begin position="915"/>
        <end position="929"/>
    </location>
</feature>
<keyword evidence="10" id="KW-1185">Reference proteome</keyword>
<evidence type="ECO:0000313" key="10">
    <source>
        <dbReference type="Proteomes" id="UP000320857"/>
    </source>
</evidence>
<dbReference type="Proteomes" id="UP000320857">
    <property type="component" value="Unassembled WGS sequence"/>
</dbReference>
<evidence type="ECO:0000256" key="3">
    <source>
        <dbReference type="ARBA" id="ARBA00022989"/>
    </source>
</evidence>
<feature type="transmembrane region" description="Helical" evidence="5">
    <location>
        <begin position="177"/>
        <end position="200"/>
    </location>
</feature>
<keyword evidence="4 5" id="KW-0472">Membrane</keyword>
<evidence type="ECO:0000256" key="4">
    <source>
        <dbReference type="ARBA" id="ARBA00023136"/>
    </source>
</evidence>
<evidence type="ECO:0000256" key="6">
    <source>
        <dbReference type="SAM" id="MobiDB-lite"/>
    </source>
</evidence>
<feature type="transmembrane region" description="Helical" evidence="5">
    <location>
        <begin position="295"/>
        <end position="317"/>
    </location>
</feature>
<evidence type="ECO:0000313" key="9">
    <source>
        <dbReference type="EMBL" id="MQS00578.1"/>
    </source>
</evidence>
<reference evidence="7" key="3">
    <citation type="journal article" name="Syst. Appl. Microbiol.">
        <title>Streptomyces alkaliterrae sp. nov., isolated from an alkaline soil, and emended descriptions of Streptomyces alkaliphilus, Streptomyces calidiresistens and Streptomyces durbertensis.</title>
        <authorList>
            <person name="Swiecimska M."/>
            <person name="Golinska P."/>
            <person name="Nouioui I."/>
            <person name="Wypij M."/>
            <person name="Rai M."/>
            <person name="Sangal V."/>
            <person name="Goodfellow M."/>
        </authorList>
    </citation>
    <scope>NUCLEOTIDE SEQUENCE</scope>
    <source>
        <strain evidence="7">OF3</strain>
        <strain evidence="8">OF8</strain>
    </source>
</reference>
<dbReference type="Proteomes" id="UP000517765">
    <property type="component" value="Unassembled WGS sequence"/>
</dbReference>
<dbReference type="EMBL" id="VJYK02000007">
    <property type="protein sequence ID" value="MQS00578.1"/>
    <property type="molecule type" value="Genomic_DNA"/>
</dbReference>
<evidence type="ECO:0000313" key="7">
    <source>
        <dbReference type="EMBL" id="MBB1252485.1"/>
    </source>
</evidence>
<keyword evidence="1 5" id="KW-1003">Cell membrane</keyword>
<dbReference type="EMBL" id="JABJXA010000030">
    <property type="protein sequence ID" value="MBB1258671.1"/>
    <property type="molecule type" value="Genomic_DNA"/>
</dbReference>
<organism evidence="9 10">
    <name type="scientific">Streptomyces alkaliterrae</name>
    <dbReference type="NCBI Taxonomy" id="2213162"/>
    <lineage>
        <taxon>Bacteria</taxon>
        <taxon>Bacillati</taxon>
        <taxon>Actinomycetota</taxon>
        <taxon>Actinomycetes</taxon>
        <taxon>Kitasatosporales</taxon>
        <taxon>Streptomycetaceae</taxon>
        <taxon>Streptomyces</taxon>
    </lineage>
</organism>
<protein>
    <recommendedName>
        <fullName evidence="5">UPF0182 protein FNX44_001505</fullName>
    </recommendedName>
</protein>
<accession>A0A5P0YK12</accession>
<feature type="region of interest" description="Disordered" evidence="6">
    <location>
        <begin position="882"/>
        <end position="929"/>
    </location>
</feature>
<evidence type="ECO:0000313" key="8">
    <source>
        <dbReference type="EMBL" id="MBB1258671.1"/>
    </source>
</evidence>
<feature type="transmembrane region" description="Helical" evidence="5">
    <location>
        <begin position="220"/>
        <end position="237"/>
    </location>
</feature>
<dbReference type="AlphaFoldDB" id="A0A5P0YK12"/>
<comment type="similarity">
    <text evidence="5">Belongs to the UPF0182 family.</text>
</comment>
<dbReference type="HAMAP" id="MF_01600">
    <property type="entry name" value="UPF0182"/>
    <property type="match status" value="1"/>
</dbReference>
<dbReference type="NCBIfam" id="NF000825">
    <property type="entry name" value="PRK00068.1"/>
    <property type="match status" value="1"/>
</dbReference>
<dbReference type="PANTHER" id="PTHR39344:SF1">
    <property type="entry name" value="UPF0182 PROTEIN SLL1060"/>
    <property type="match status" value="1"/>
</dbReference>
<keyword evidence="3 5" id="KW-1133">Transmembrane helix</keyword>
<dbReference type="EMBL" id="JABJWZ010000017">
    <property type="protein sequence ID" value="MBB1252485.1"/>
    <property type="molecule type" value="Genomic_DNA"/>
</dbReference>
<dbReference type="PANTHER" id="PTHR39344">
    <property type="entry name" value="UPF0182 PROTEIN SLL1060"/>
    <property type="match status" value="1"/>
</dbReference>
<dbReference type="RefSeq" id="WP_143646085.1">
    <property type="nucleotide sequence ID" value="NZ_JABJWZ010000017.1"/>
</dbReference>
<evidence type="ECO:0000313" key="11">
    <source>
        <dbReference type="Proteomes" id="UP000517765"/>
    </source>
</evidence>
<feature type="transmembrane region" description="Helical" evidence="5">
    <location>
        <begin position="265"/>
        <end position="288"/>
    </location>
</feature>
<reference evidence="9 10" key="1">
    <citation type="submission" date="2019-10" db="EMBL/GenBank/DDBJ databases">
        <title>Streptomyces sp. nov., a novel actinobacterium isolated from alkaline environment.</title>
        <authorList>
            <person name="Golinska P."/>
        </authorList>
    </citation>
    <scope>NUCLEOTIDE SEQUENCE [LARGE SCALE GENOMIC DNA]</scope>
    <source>
        <strain evidence="9 10">OF1</strain>
    </source>
</reference>
<dbReference type="Pfam" id="PF03699">
    <property type="entry name" value="UPF0182"/>
    <property type="match status" value="1"/>
</dbReference>
<dbReference type="GO" id="GO:0005886">
    <property type="term" value="C:plasma membrane"/>
    <property type="evidence" value="ECO:0007669"/>
    <property type="project" value="UniProtKB-SubCell"/>
</dbReference>